<dbReference type="Proteomes" id="UP000051012">
    <property type="component" value="Unassembled WGS sequence"/>
</dbReference>
<protein>
    <recommendedName>
        <fullName evidence="4">Cell division protein FtsL</fullName>
    </recommendedName>
</protein>
<evidence type="ECO:0000313" key="3">
    <source>
        <dbReference type="Proteomes" id="UP000051012"/>
    </source>
</evidence>
<organism evidence="2 3">
    <name type="scientific">candidate division TA06 bacterium DG_78</name>
    <dbReference type="NCBI Taxonomy" id="1703772"/>
    <lineage>
        <taxon>Bacteria</taxon>
        <taxon>Bacteria division TA06</taxon>
    </lineage>
</organism>
<proteinExistence type="predicted"/>
<keyword evidence="1" id="KW-0175">Coiled coil</keyword>
<dbReference type="AlphaFoldDB" id="A0A0S7YFE4"/>
<dbReference type="EMBL" id="LJNI01000032">
    <property type="protein sequence ID" value="KPJ73470.1"/>
    <property type="molecule type" value="Genomic_DNA"/>
</dbReference>
<name>A0A0S7YFE4_UNCT6</name>
<feature type="coiled-coil region" evidence="1">
    <location>
        <begin position="24"/>
        <end position="58"/>
    </location>
</feature>
<evidence type="ECO:0000256" key="1">
    <source>
        <dbReference type="SAM" id="Coils"/>
    </source>
</evidence>
<reference evidence="2 3" key="1">
    <citation type="journal article" date="2015" name="Microbiome">
        <title>Genomic resolution of linkages in carbon, nitrogen, and sulfur cycling among widespread estuary sediment bacteria.</title>
        <authorList>
            <person name="Baker B.J."/>
            <person name="Lazar C.S."/>
            <person name="Teske A.P."/>
            <person name="Dick G.J."/>
        </authorList>
    </citation>
    <scope>NUCLEOTIDE SEQUENCE [LARGE SCALE GENOMIC DNA]</scope>
    <source>
        <strain evidence="2">DG_78</strain>
    </source>
</reference>
<evidence type="ECO:0000313" key="2">
    <source>
        <dbReference type="EMBL" id="KPJ73470.1"/>
    </source>
</evidence>
<evidence type="ECO:0008006" key="4">
    <source>
        <dbReference type="Google" id="ProtNLM"/>
    </source>
</evidence>
<sequence>MRGFLIFIAVLVYLFSVIYIESEFIKLELRKENLESLLTELKNQRKLLEFEVMNLSNLATIKAQAHARGFIFPEEEDILGVVK</sequence>
<gene>
    <name evidence="2" type="ORF">AMJ52_03560</name>
</gene>
<comment type="caution">
    <text evidence="2">The sequence shown here is derived from an EMBL/GenBank/DDBJ whole genome shotgun (WGS) entry which is preliminary data.</text>
</comment>
<accession>A0A0S7YFE4</accession>